<dbReference type="EMBL" id="JAAMPC010000002">
    <property type="protein sequence ID" value="KAG2327465.1"/>
    <property type="molecule type" value="Genomic_DNA"/>
</dbReference>
<keyword evidence="2" id="KW-1185">Reference proteome</keyword>
<dbReference type="Proteomes" id="UP000886595">
    <property type="component" value="Unassembled WGS sequence"/>
</dbReference>
<sequence>MDRSLMSLSLFRRGVSPKSKLLSSSSNIKHDIIFIIQSGPLNFFGDFGDFDLHLPQRQLYHSIFSVWIERRICLVSPKIPVSFNQAVGATTPFFTALSLIS</sequence>
<comment type="caution">
    <text evidence="1">The sequence shown here is derived from an EMBL/GenBank/DDBJ whole genome shotgun (WGS) entry which is preliminary data.</text>
</comment>
<evidence type="ECO:0000313" key="2">
    <source>
        <dbReference type="Proteomes" id="UP000886595"/>
    </source>
</evidence>
<proteinExistence type="predicted"/>
<gene>
    <name evidence="1" type="ORF">Bca52824_010193</name>
</gene>
<evidence type="ECO:0000313" key="1">
    <source>
        <dbReference type="EMBL" id="KAG2327465.1"/>
    </source>
</evidence>
<organism evidence="1 2">
    <name type="scientific">Brassica carinata</name>
    <name type="common">Ethiopian mustard</name>
    <name type="synonym">Abyssinian cabbage</name>
    <dbReference type="NCBI Taxonomy" id="52824"/>
    <lineage>
        <taxon>Eukaryota</taxon>
        <taxon>Viridiplantae</taxon>
        <taxon>Streptophyta</taxon>
        <taxon>Embryophyta</taxon>
        <taxon>Tracheophyta</taxon>
        <taxon>Spermatophyta</taxon>
        <taxon>Magnoliopsida</taxon>
        <taxon>eudicotyledons</taxon>
        <taxon>Gunneridae</taxon>
        <taxon>Pentapetalae</taxon>
        <taxon>rosids</taxon>
        <taxon>malvids</taxon>
        <taxon>Brassicales</taxon>
        <taxon>Brassicaceae</taxon>
        <taxon>Brassiceae</taxon>
        <taxon>Brassica</taxon>
    </lineage>
</organism>
<name>A0A8X7WEL3_BRACI</name>
<dbReference type="AlphaFoldDB" id="A0A8X7WEL3"/>
<protein>
    <submittedName>
        <fullName evidence="1">Uncharacterized protein</fullName>
    </submittedName>
</protein>
<reference evidence="1 2" key="1">
    <citation type="submission" date="2020-02" db="EMBL/GenBank/DDBJ databases">
        <authorList>
            <person name="Ma Q."/>
            <person name="Huang Y."/>
            <person name="Song X."/>
            <person name="Pei D."/>
        </authorList>
    </citation>
    <scope>NUCLEOTIDE SEQUENCE [LARGE SCALE GENOMIC DNA]</scope>
    <source>
        <strain evidence="1">Sxm20200214</strain>
        <tissue evidence="1">Leaf</tissue>
    </source>
</reference>
<accession>A0A8X7WEL3</accession>